<dbReference type="Proteomes" id="UP001185254">
    <property type="component" value="Unassembled WGS sequence"/>
</dbReference>
<evidence type="ECO:0008006" key="3">
    <source>
        <dbReference type="Google" id="ProtNLM"/>
    </source>
</evidence>
<sequence length="120" mass="13934">MNAEIRKLYSLEVEDDLIRYQPAERDNFGTWIRLSIGVVGQPGTDNFELLICTPQWLSEELKREAGTRWGRHSLIVSEYDLVVITGQLQRMVQQCAGPDWPSIVVKIARFAAWEFEDYQM</sequence>
<dbReference type="EMBL" id="JAVDQN010000001">
    <property type="protein sequence ID" value="MDR6374813.1"/>
    <property type="molecule type" value="Genomic_DNA"/>
</dbReference>
<dbReference type="RefSeq" id="WP_310065796.1">
    <property type="nucleotide sequence ID" value="NZ_JAVDQN010000001.1"/>
</dbReference>
<proteinExistence type="predicted"/>
<comment type="caution">
    <text evidence="1">The sequence shown here is derived from an EMBL/GenBank/DDBJ whole genome shotgun (WGS) entry which is preliminary data.</text>
</comment>
<dbReference type="InterPro" id="IPR028964">
    <property type="entry name" value="Imm8"/>
</dbReference>
<dbReference type="Pfam" id="PF15586">
    <property type="entry name" value="Imm8"/>
    <property type="match status" value="1"/>
</dbReference>
<accession>A0ABU1KV19</accession>
<keyword evidence="2" id="KW-1185">Reference proteome</keyword>
<organism evidence="1 2">
    <name type="scientific">Paraburkholderia caledonica</name>
    <dbReference type="NCBI Taxonomy" id="134536"/>
    <lineage>
        <taxon>Bacteria</taxon>
        <taxon>Pseudomonadati</taxon>
        <taxon>Pseudomonadota</taxon>
        <taxon>Betaproteobacteria</taxon>
        <taxon>Burkholderiales</taxon>
        <taxon>Burkholderiaceae</taxon>
        <taxon>Paraburkholderia</taxon>
    </lineage>
</organism>
<evidence type="ECO:0000313" key="2">
    <source>
        <dbReference type="Proteomes" id="UP001185254"/>
    </source>
</evidence>
<protein>
    <recommendedName>
        <fullName evidence="3">Immunity protein 8</fullName>
    </recommendedName>
</protein>
<name>A0ABU1KV19_9BURK</name>
<reference evidence="1 2" key="1">
    <citation type="submission" date="2023-07" db="EMBL/GenBank/DDBJ databases">
        <title>Sorghum-associated microbial communities from plants grown in Nebraska, USA.</title>
        <authorList>
            <person name="Schachtman D."/>
        </authorList>
    </citation>
    <scope>NUCLEOTIDE SEQUENCE [LARGE SCALE GENOMIC DNA]</scope>
    <source>
        <strain evidence="1 2">DS1039</strain>
    </source>
</reference>
<evidence type="ECO:0000313" key="1">
    <source>
        <dbReference type="EMBL" id="MDR6374813.1"/>
    </source>
</evidence>
<gene>
    <name evidence="1" type="ORF">J2776_001489</name>
</gene>